<evidence type="ECO:0000313" key="3">
    <source>
        <dbReference type="EMBL" id="PWK81539.1"/>
    </source>
</evidence>
<comment type="caution">
    <text evidence="3">The sequence shown here is derived from an EMBL/GenBank/DDBJ whole genome shotgun (WGS) entry which is preliminary data.</text>
</comment>
<dbReference type="OrthoDB" id="9807387at2"/>
<dbReference type="EMBL" id="QGHC01000021">
    <property type="protein sequence ID" value="PWK81539.1"/>
    <property type="molecule type" value="Genomic_DNA"/>
</dbReference>
<dbReference type="InterPro" id="IPR036380">
    <property type="entry name" value="Isochorismatase-like_sf"/>
</dbReference>
<dbReference type="CDD" id="cd00431">
    <property type="entry name" value="cysteine_hydrolases"/>
    <property type="match status" value="1"/>
</dbReference>
<evidence type="ECO:0000313" key="4">
    <source>
        <dbReference type="Proteomes" id="UP000245812"/>
    </source>
</evidence>
<dbReference type="PANTHER" id="PTHR43540">
    <property type="entry name" value="PEROXYUREIDOACRYLATE/UREIDOACRYLATE AMIDOHYDROLASE-RELATED"/>
    <property type="match status" value="1"/>
</dbReference>
<keyword evidence="1" id="KW-0378">Hydrolase</keyword>
<proteinExistence type="predicted"/>
<evidence type="ECO:0000259" key="2">
    <source>
        <dbReference type="Pfam" id="PF00857"/>
    </source>
</evidence>
<dbReference type="PANTHER" id="PTHR43540:SF7">
    <property type="entry name" value="ISOCHORISMATASE FAMILY PROTEIN YECD"/>
    <property type="match status" value="1"/>
</dbReference>
<keyword evidence="4" id="KW-1185">Reference proteome</keyword>
<accession>A0A316HLZ2</accession>
<dbReference type="AlphaFoldDB" id="A0A316HLZ2"/>
<dbReference type="GO" id="GO:0016787">
    <property type="term" value="F:hydrolase activity"/>
    <property type="evidence" value="ECO:0007669"/>
    <property type="project" value="UniProtKB-KW"/>
</dbReference>
<dbReference type="RefSeq" id="WP_109724830.1">
    <property type="nucleotide sequence ID" value="NZ_MSZV01000032.1"/>
</dbReference>
<evidence type="ECO:0000256" key="1">
    <source>
        <dbReference type="ARBA" id="ARBA00022801"/>
    </source>
</evidence>
<protein>
    <submittedName>
        <fullName evidence="3">Nicotinamidase-related amidase</fullName>
    </submittedName>
</protein>
<dbReference type="NCBIfam" id="NF008517">
    <property type="entry name" value="PRK11440.1"/>
    <property type="match status" value="1"/>
</dbReference>
<reference evidence="3 4" key="1">
    <citation type="submission" date="2018-05" db="EMBL/GenBank/DDBJ databases">
        <title>Genomic Encyclopedia of Type Strains, Phase IV (KMG-IV): sequencing the most valuable type-strain genomes for metagenomic binning, comparative biology and taxonomic classification.</title>
        <authorList>
            <person name="Goeker M."/>
        </authorList>
    </citation>
    <scope>NUCLEOTIDE SEQUENCE [LARGE SCALE GENOMIC DNA]</scope>
    <source>
        <strain evidence="3 4">DSM 14263</strain>
    </source>
</reference>
<organism evidence="3 4">
    <name type="scientific">Fulvimonas soli</name>
    <dbReference type="NCBI Taxonomy" id="155197"/>
    <lineage>
        <taxon>Bacteria</taxon>
        <taxon>Pseudomonadati</taxon>
        <taxon>Pseudomonadota</taxon>
        <taxon>Gammaproteobacteria</taxon>
        <taxon>Lysobacterales</taxon>
        <taxon>Rhodanobacteraceae</taxon>
        <taxon>Fulvimonas</taxon>
    </lineage>
</organism>
<dbReference type="Gene3D" id="3.40.50.850">
    <property type="entry name" value="Isochorismatase-like"/>
    <property type="match status" value="1"/>
</dbReference>
<sequence>MERLDPRTTALVLIDLQKGIASYAGGPHAAADVLARAGALAGRFRERGAPVVLVRVGWSADGGDALRQPVDAPSPARALPPDWMEYADELDAGARDIHIVKRQWGAFHGTELDLQLRRRGIATIVLGGIATNIGVESTARAAWEHGYAVVFAEDAMSATDADMHRFAVERIFPRLGRVRTTAAVLDMLG</sequence>
<dbReference type="InterPro" id="IPR000868">
    <property type="entry name" value="Isochorismatase-like_dom"/>
</dbReference>
<dbReference type="Pfam" id="PF00857">
    <property type="entry name" value="Isochorismatase"/>
    <property type="match status" value="1"/>
</dbReference>
<dbReference type="Proteomes" id="UP000245812">
    <property type="component" value="Unassembled WGS sequence"/>
</dbReference>
<gene>
    <name evidence="3" type="ORF">C7456_12116</name>
</gene>
<feature type="domain" description="Isochorismatase-like" evidence="2">
    <location>
        <begin position="9"/>
        <end position="182"/>
    </location>
</feature>
<dbReference type="InterPro" id="IPR050272">
    <property type="entry name" value="Isochorismatase-like_hydrls"/>
</dbReference>
<name>A0A316HLZ2_9GAMM</name>
<dbReference type="SUPFAM" id="SSF52499">
    <property type="entry name" value="Isochorismatase-like hydrolases"/>
    <property type="match status" value="1"/>
</dbReference>